<proteinExistence type="predicted"/>
<evidence type="ECO:0000313" key="8">
    <source>
        <dbReference type="Proteomes" id="UP000316562"/>
    </source>
</evidence>
<organism evidence="7 8">
    <name type="scientific">Acididesulfobacter guangdongensis</name>
    <dbReference type="NCBI Taxonomy" id="2597225"/>
    <lineage>
        <taxon>Bacteria</taxon>
        <taxon>Deltaproteobacteria</taxon>
        <taxon>Candidatus Acidulodesulfobacterales</taxon>
        <taxon>Candidatus Acididesulfobacter</taxon>
    </lineage>
</organism>
<evidence type="ECO:0000256" key="6">
    <source>
        <dbReference type="SAM" id="Phobius"/>
    </source>
</evidence>
<keyword evidence="2" id="KW-1003">Cell membrane</keyword>
<dbReference type="GO" id="GO:0005886">
    <property type="term" value="C:plasma membrane"/>
    <property type="evidence" value="ECO:0007669"/>
    <property type="project" value="UniProtKB-SubCell"/>
</dbReference>
<protein>
    <submittedName>
        <fullName evidence="7">Flippase-like domain-containing protein</fullName>
    </submittedName>
</protein>
<evidence type="ECO:0000256" key="3">
    <source>
        <dbReference type="ARBA" id="ARBA00022692"/>
    </source>
</evidence>
<evidence type="ECO:0000256" key="4">
    <source>
        <dbReference type="ARBA" id="ARBA00022989"/>
    </source>
</evidence>
<feature type="transmembrane region" description="Helical" evidence="6">
    <location>
        <begin position="300"/>
        <end position="323"/>
    </location>
</feature>
<dbReference type="PANTHER" id="PTHR39087:SF2">
    <property type="entry name" value="UPF0104 MEMBRANE PROTEIN MJ1595"/>
    <property type="match status" value="1"/>
</dbReference>
<feature type="transmembrane region" description="Helical" evidence="6">
    <location>
        <begin position="41"/>
        <end position="59"/>
    </location>
</feature>
<comment type="caution">
    <text evidence="7">The sequence shown here is derived from an EMBL/GenBank/DDBJ whole genome shotgun (WGS) entry which is preliminary data.</text>
</comment>
<dbReference type="PANTHER" id="PTHR39087">
    <property type="entry name" value="UPF0104 MEMBRANE PROTEIN MJ1595"/>
    <property type="match status" value="1"/>
</dbReference>
<comment type="subcellular location">
    <subcellularLocation>
        <location evidence="1">Cell membrane</location>
        <topology evidence="1">Multi-pass membrane protein</topology>
    </subcellularLocation>
</comment>
<evidence type="ECO:0000313" key="7">
    <source>
        <dbReference type="EMBL" id="RZD16379.1"/>
    </source>
</evidence>
<feature type="transmembrane region" description="Helical" evidence="6">
    <location>
        <begin position="128"/>
        <end position="149"/>
    </location>
</feature>
<keyword evidence="5 6" id="KW-0472">Membrane</keyword>
<dbReference type="AlphaFoldDB" id="A0A519BGJ2"/>
<feature type="transmembrane region" description="Helical" evidence="6">
    <location>
        <begin position="155"/>
        <end position="175"/>
    </location>
</feature>
<accession>A0A519BGJ2</accession>
<evidence type="ECO:0000256" key="5">
    <source>
        <dbReference type="ARBA" id="ARBA00023136"/>
    </source>
</evidence>
<keyword evidence="4 6" id="KW-1133">Transmembrane helix</keyword>
<keyword evidence="3 6" id="KW-0812">Transmembrane</keyword>
<dbReference type="EMBL" id="SGBC01000002">
    <property type="protein sequence ID" value="RZD16379.1"/>
    <property type="molecule type" value="Genomic_DNA"/>
</dbReference>
<name>A0A519BGJ2_ACIG2</name>
<reference evidence="7 8" key="1">
    <citation type="journal article" date="2019" name="ISME J.">
        <title>Insights into ecological role of a new deltaproteobacterial order Candidatus Acidulodesulfobacterales by metagenomics and metatranscriptomics.</title>
        <authorList>
            <person name="Tan S."/>
            <person name="Liu J."/>
            <person name="Fang Y."/>
            <person name="Hedlund B.P."/>
            <person name="Lian Z.H."/>
            <person name="Huang L.Y."/>
            <person name="Li J.T."/>
            <person name="Huang L.N."/>
            <person name="Li W.J."/>
            <person name="Jiang H.C."/>
            <person name="Dong H.L."/>
            <person name="Shu W.S."/>
        </authorList>
    </citation>
    <scope>NUCLEOTIDE SEQUENCE [LARGE SCALE GENOMIC DNA]</scope>
    <source>
        <strain evidence="7">AP2</strain>
    </source>
</reference>
<feature type="transmembrane region" description="Helical" evidence="6">
    <location>
        <begin position="225"/>
        <end position="248"/>
    </location>
</feature>
<dbReference type="InterPro" id="IPR022791">
    <property type="entry name" value="L-PG_synthase/AglD"/>
</dbReference>
<feature type="transmembrane region" description="Helical" evidence="6">
    <location>
        <begin position="260"/>
        <end position="280"/>
    </location>
</feature>
<evidence type="ECO:0000256" key="2">
    <source>
        <dbReference type="ARBA" id="ARBA00022475"/>
    </source>
</evidence>
<dbReference type="Proteomes" id="UP000316562">
    <property type="component" value="Unassembled WGS sequence"/>
</dbReference>
<feature type="transmembrane region" description="Helical" evidence="6">
    <location>
        <begin position="6"/>
        <end position="29"/>
    </location>
</feature>
<gene>
    <name evidence="7" type="ORF">EVJ46_04945</name>
</gene>
<feature type="transmembrane region" description="Helical" evidence="6">
    <location>
        <begin position="87"/>
        <end position="108"/>
    </location>
</feature>
<dbReference type="Pfam" id="PF03706">
    <property type="entry name" value="LPG_synthase_TM"/>
    <property type="match status" value="1"/>
</dbReference>
<evidence type="ECO:0000256" key="1">
    <source>
        <dbReference type="ARBA" id="ARBA00004651"/>
    </source>
</evidence>
<dbReference type="NCBIfam" id="TIGR00374">
    <property type="entry name" value="flippase-like domain"/>
    <property type="match status" value="1"/>
</dbReference>
<sequence length="338" mass="37538">MLNKTFIISAAISLILIAILILIIGPAGILKTIDHISIADCLILIIFSLAALFFSALSINNALNVYNAKIDLINLFCIKIIGFSANYIAPSGLLAGFIGGDAIMALILKKKKGLEFKQGFSAGLASKVVEFSVFLVFIYLGLILGFKYFYLPPEIWFFLFIAGIFIGVITLFFLLNPIIDNRFFTKVLINLSKIKFLNKIITKITSQINELEKEMHFFFTKGVKYLLLSVFLSLLVTIILILQIWLLVHYLGINMGFSKTLLVFAVSMLVFALPLAPGSAGTYELSQVGLFDLLGMGSDIGLTFSLIMRIINLTIVGFSFIILPHYGINFFKKDIEKI</sequence>